<evidence type="ECO:0000313" key="2">
    <source>
        <dbReference type="Proteomes" id="UP000325004"/>
    </source>
</evidence>
<reference evidence="1 2" key="1">
    <citation type="submission" date="2019-08" db="EMBL/GenBank/DDBJ databases">
        <title>Highly reduced genomes of protist endosymbionts show evolutionary convergence.</title>
        <authorList>
            <person name="George E."/>
            <person name="Husnik F."/>
            <person name="Tashyreva D."/>
            <person name="Prokopchuk G."/>
            <person name="Horak A."/>
            <person name="Kwong W.K."/>
            <person name="Lukes J."/>
            <person name="Keeling P.J."/>
        </authorList>
    </citation>
    <scope>NUCLEOTIDE SEQUENCE [LARGE SCALE GENOMIC DNA]</scope>
    <source>
        <strain evidence="1">1604LC</strain>
    </source>
</reference>
<dbReference type="RefSeq" id="WP_148971835.1">
    <property type="nucleotide sequence ID" value="NZ_CP043316.1"/>
</dbReference>
<dbReference type="KEGG" id="cpri:FZC34_02235"/>
<dbReference type="EMBL" id="CP043316">
    <property type="protein sequence ID" value="QEK38714.1"/>
    <property type="molecule type" value="Genomic_DNA"/>
</dbReference>
<keyword evidence="2" id="KW-1185">Reference proteome</keyword>
<dbReference type="AlphaFoldDB" id="A0A5C0UIE6"/>
<protein>
    <submittedName>
        <fullName evidence="1">Uncharacterized protein</fullName>
    </submittedName>
</protein>
<sequence>MNFISNMIIDEMFDKFWNEGDHDVSSPVRRRSAESDIYLRFLGAQNSAISIADKEIINKLQIDDRILNDDNLRDLIAPFMSQTDTVGCLNTHILDYFDDIDTADSTVYVMLTFMQCFGFKTIDCFDHELNIDAMIPNREFYQFNQKFTFKKLEITCNTEKKDSKPNIEDDINIKDEIVEYLINTASAQELSFYAGKDCDKVARMVNFVYRKNPEMFANLKSVGIGVPVYGDGDQDLYEVAVFKNDVLDVLDEDLPCNMHMVWMIQGGSDSDDNWVADPSDYIENGFDHFYNEFI</sequence>
<accession>A0A5C0UIE6</accession>
<organism evidence="1 2">
    <name type="scientific">Candidatus Cytomitobacter primus</name>
    <dbReference type="NCBI Taxonomy" id="2066024"/>
    <lineage>
        <taxon>Bacteria</taxon>
        <taxon>Pseudomonadati</taxon>
        <taxon>Pseudomonadota</taxon>
        <taxon>Alphaproteobacteria</taxon>
        <taxon>Holosporales</taxon>
        <taxon>Holosporaceae</taxon>
        <taxon>Candidatus Cytomitobacter</taxon>
    </lineage>
</organism>
<name>A0A5C0UIE6_9PROT</name>
<evidence type="ECO:0000313" key="1">
    <source>
        <dbReference type="EMBL" id="QEK38714.1"/>
    </source>
</evidence>
<gene>
    <name evidence="1" type="ORF">FZC34_02235</name>
</gene>
<dbReference type="Proteomes" id="UP000325004">
    <property type="component" value="Chromosome"/>
</dbReference>
<proteinExistence type="predicted"/>